<feature type="transmembrane region" description="Helical" evidence="2">
    <location>
        <begin position="279"/>
        <end position="302"/>
    </location>
</feature>
<name>A0ABW1FF43_9ACTN</name>
<protein>
    <submittedName>
        <fullName evidence="4">Acyltransferase family protein</fullName>
        <ecNumber evidence="4">2.3.-.-</ecNumber>
    </submittedName>
</protein>
<feature type="transmembrane region" description="Helical" evidence="2">
    <location>
        <begin position="42"/>
        <end position="62"/>
    </location>
</feature>
<reference evidence="5" key="1">
    <citation type="journal article" date="2019" name="Int. J. Syst. Evol. Microbiol.">
        <title>The Global Catalogue of Microorganisms (GCM) 10K type strain sequencing project: providing services to taxonomists for standard genome sequencing and annotation.</title>
        <authorList>
            <consortium name="The Broad Institute Genomics Platform"/>
            <consortium name="The Broad Institute Genome Sequencing Center for Infectious Disease"/>
            <person name="Wu L."/>
            <person name="Ma J."/>
        </authorList>
    </citation>
    <scope>NUCLEOTIDE SEQUENCE [LARGE SCALE GENOMIC DNA]</scope>
    <source>
        <strain evidence="5">CGMCC 1.15809</strain>
    </source>
</reference>
<evidence type="ECO:0000313" key="5">
    <source>
        <dbReference type="Proteomes" id="UP001596241"/>
    </source>
</evidence>
<keyword evidence="5" id="KW-1185">Reference proteome</keyword>
<dbReference type="GO" id="GO:0016746">
    <property type="term" value="F:acyltransferase activity"/>
    <property type="evidence" value="ECO:0007669"/>
    <property type="project" value="UniProtKB-KW"/>
</dbReference>
<dbReference type="EMBL" id="JBHSPW010000001">
    <property type="protein sequence ID" value="MFC5891443.1"/>
    <property type="molecule type" value="Genomic_DNA"/>
</dbReference>
<dbReference type="RefSeq" id="WP_345081843.1">
    <property type="nucleotide sequence ID" value="NZ_BAAAWG010000006.1"/>
</dbReference>
<dbReference type="Proteomes" id="UP001596241">
    <property type="component" value="Unassembled WGS sequence"/>
</dbReference>
<feature type="transmembrane region" description="Helical" evidence="2">
    <location>
        <begin position="168"/>
        <end position="189"/>
    </location>
</feature>
<dbReference type="PANTHER" id="PTHR23028:SF53">
    <property type="entry name" value="ACYL_TRANSF_3 DOMAIN-CONTAINING PROTEIN"/>
    <property type="match status" value="1"/>
</dbReference>
<proteinExistence type="predicted"/>
<keyword evidence="4" id="KW-0808">Transferase</keyword>
<feature type="transmembrane region" description="Helical" evidence="2">
    <location>
        <begin position="116"/>
        <end position="137"/>
    </location>
</feature>
<evidence type="ECO:0000256" key="2">
    <source>
        <dbReference type="SAM" id="Phobius"/>
    </source>
</evidence>
<feature type="transmembrane region" description="Helical" evidence="2">
    <location>
        <begin position="309"/>
        <end position="326"/>
    </location>
</feature>
<evidence type="ECO:0000259" key="3">
    <source>
        <dbReference type="Pfam" id="PF01757"/>
    </source>
</evidence>
<dbReference type="PANTHER" id="PTHR23028">
    <property type="entry name" value="ACETYLTRANSFERASE"/>
    <property type="match status" value="1"/>
</dbReference>
<dbReference type="InterPro" id="IPR002656">
    <property type="entry name" value="Acyl_transf_3_dom"/>
</dbReference>
<keyword evidence="2" id="KW-1133">Transmembrane helix</keyword>
<keyword evidence="2" id="KW-0472">Membrane</keyword>
<feature type="transmembrane region" description="Helical" evidence="2">
    <location>
        <begin position="246"/>
        <end position="264"/>
    </location>
</feature>
<evidence type="ECO:0000313" key="4">
    <source>
        <dbReference type="EMBL" id="MFC5891443.1"/>
    </source>
</evidence>
<keyword evidence="4" id="KW-0012">Acyltransferase</keyword>
<keyword evidence="2" id="KW-0812">Transmembrane</keyword>
<comment type="caution">
    <text evidence="4">The sequence shown here is derived from an EMBL/GenBank/DDBJ whole genome shotgun (WGS) entry which is preliminary data.</text>
</comment>
<organism evidence="4 5">
    <name type="scientific">Streptomyces ramulosus</name>
    <dbReference type="NCBI Taxonomy" id="47762"/>
    <lineage>
        <taxon>Bacteria</taxon>
        <taxon>Bacillati</taxon>
        <taxon>Actinomycetota</taxon>
        <taxon>Actinomycetes</taxon>
        <taxon>Kitasatosporales</taxon>
        <taxon>Streptomycetaceae</taxon>
        <taxon>Streptomyces</taxon>
    </lineage>
</organism>
<dbReference type="EC" id="2.3.-.-" evidence="4"/>
<evidence type="ECO:0000256" key="1">
    <source>
        <dbReference type="SAM" id="MobiDB-lite"/>
    </source>
</evidence>
<accession>A0ABW1FF43</accession>
<dbReference type="InterPro" id="IPR050879">
    <property type="entry name" value="Acyltransferase_3"/>
</dbReference>
<feature type="region of interest" description="Disordered" evidence="1">
    <location>
        <begin position="383"/>
        <end position="416"/>
    </location>
</feature>
<feature type="region of interest" description="Disordered" evidence="1">
    <location>
        <begin position="1"/>
        <end position="28"/>
    </location>
</feature>
<sequence>MLRGTSLLPARKGRASAADRTGDGPRPAGGGARLAAIDGLRLVAAVAVAAYHFLGTTTPRFWDGYDLREAVPALHEVSRYGWLGVEFFFLISGFVICMSCWGRTPAQFVVSRVSRLFPTYWCAVLLVVALVVTARVAHLEAATPIDPRTVLGNLTMAPGPMGLTLIDGVAWTLWVEARFYLLMALMLFIGLTYRRMIAFCGAWLTLALLARELHSKTLDAVVLSQYAGLFVTGIALYLMHRFGQNIVLWLLAGFAWCYELTVLGDRVASHTVKPAAGGALSWGVCAALLTFFLVVLALAAFGPLARIRWRALVTAGALTYPFYLVHQSIGVPVAKGLLKMAPGLGLLPSVATGLIFALLLSYALYRLVDRPVGRALRHHLTRGMHPADRTAGPGAPPRQPTTGGAETAPRPVPSGV</sequence>
<dbReference type="Pfam" id="PF01757">
    <property type="entry name" value="Acyl_transf_3"/>
    <property type="match status" value="1"/>
</dbReference>
<feature type="transmembrane region" description="Helical" evidence="2">
    <location>
        <begin position="220"/>
        <end position="239"/>
    </location>
</feature>
<feature type="transmembrane region" description="Helical" evidence="2">
    <location>
        <begin position="82"/>
        <end position="104"/>
    </location>
</feature>
<feature type="domain" description="Acyltransferase 3" evidence="3">
    <location>
        <begin position="35"/>
        <end position="366"/>
    </location>
</feature>
<feature type="transmembrane region" description="Helical" evidence="2">
    <location>
        <begin position="346"/>
        <end position="368"/>
    </location>
</feature>
<gene>
    <name evidence="4" type="ORF">ACFP3M_01180</name>
</gene>